<organism evidence="1 2">
    <name type="scientific">Prorocentrum cordatum</name>
    <dbReference type="NCBI Taxonomy" id="2364126"/>
    <lineage>
        <taxon>Eukaryota</taxon>
        <taxon>Sar</taxon>
        <taxon>Alveolata</taxon>
        <taxon>Dinophyceae</taxon>
        <taxon>Prorocentrales</taxon>
        <taxon>Prorocentraceae</taxon>
        <taxon>Prorocentrum</taxon>
    </lineage>
</organism>
<sequence length="133" mass="14533">MHVCLRQSLYQCSLRSRRVAEILLSPRRSPGAHITAQLPVHRSAHVWGACWPPERAGPACGTSSRLYLSTAEEQKAVRGAKAGRVGSEGLQACLLLPLRVCEPAPLSCRLQARLTSRCALREARRTSRSLAPP</sequence>
<protein>
    <submittedName>
        <fullName evidence="1">Uncharacterized protein</fullName>
    </submittedName>
</protein>
<comment type="caution">
    <text evidence="1">The sequence shown here is derived from an EMBL/GenBank/DDBJ whole genome shotgun (WGS) entry which is preliminary data.</text>
</comment>
<reference evidence="1" key="1">
    <citation type="submission" date="2023-10" db="EMBL/GenBank/DDBJ databases">
        <authorList>
            <person name="Chen Y."/>
            <person name="Shah S."/>
            <person name="Dougan E. K."/>
            <person name="Thang M."/>
            <person name="Chan C."/>
        </authorList>
    </citation>
    <scope>NUCLEOTIDE SEQUENCE [LARGE SCALE GENOMIC DNA]</scope>
</reference>
<name>A0ABN9XXT5_9DINO</name>
<gene>
    <name evidence="1" type="ORF">PCOR1329_LOCUS80833</name>
</gene>
<proteinExistence type="predicted"/>
<evidence type="ECO:0000313" key="1">
    <source>
        <dbReference type="EMBL" id="CAK0904960.1"/>
    </source>
</evidence>
<accession>A0ABN9XXT5</accession>
<evidence type="ECO:0000313" key="2">
    <source>
        <dbReference type="Proteomes" id="UP001189429"/>
    </source>
</evidence>
<feature type="non-terminal residue" evidence="1">
    <location>
        <position position="133"/>
    </location>
</feature>
<dbReference type="EMBL" id="CAUYUJ010021492">
    <property type="protein sequence ID" value="CAK0904960.1"/>
    <property type="molecule type" value="Genomic_DNA"/>
</dbReference>
<dbReference type="Proteomes" id="UP001189429">
    <property type="component" value="Unassembled WGS sequence"/>
</dbReference>
<keyword evidence="2" id="KW-1185">Reference proteome</keyword>